<organism evidence="4 6">
    <name type="scientific">Mycolicibacterium novocastrense</name>
    <name type="common">Mycobacterium novocastrense</name>
    <dbReference type="NCBI Taxonomy" id="59813"/>
    <lineage>
        <taxon>Bacteria</taxon>
        <taxon>Bacillati</taxon>
        <taxon>Actinomycetota</taxon>
        <taxon>Actinomycetes</taxon>
        <taxon>Mycobacteriales</taxon>
        <taxon>Mycobacteriaceae</taxon>
        <taxon>Mycolicibacterium</taxon>
    </lineage>
</organism>
<reference evidence="4" key="3">
    <citation type="journal article" date="2022" name="BMC Genomics">
        <title>Comparative genome analysis of mycobacteria focusing on tRNA and non-coding RNA.</title>
        <authorList>
            <person name="Behra P.R.K."/>
            <person name="Pettersson B.M.F."/>
            <person name="Ramesh M."/>
            <person name="Das S."/>
            <person name="Dasgupta S."/>
            <person name="Kirsebom L.A."/>
        </authorList>
    </citation>
    <scope>NUCLEOTIDE SEQUENCE</scope>
    <source>
        <strain evidence="4">DSM 44203</strain>
    </source>
</reference>
<protein>
    <submittedName>
        <fullName evidence="4">Uncharacterized protein</fullName>
    </submittedName>
</protein>
<proteinExistence type="predicted"/>
<name>A0AAW5SGW6_MYCNV</name>
<keyword evidence="2" id="KW-0812">Transmembrane</keyword>
<keyword evidence="2" id="KW-1133">Transmembrane helix</keyword>
<feature type="region of interest" description="Disordered" evidence="1">
    <location>
        <begin position="1"/>
        <end position="44"/>
    </location>
</feature>
<feature type="compositionally biased region" description="Polar residues" evidence="1">
    <location>
        <begin position="94"/>
        <end position="109"/>
    </location>
</feature>
<keyword evidence="5" id="KW-1185">Reference proteome</keyword>
<feature type="compositionally biased region" description="Low complexity" evidence="1">
    <location>
        <begin position="82"/>
        <end position="93"/>
    </location>
</feature>
<evidence type="ECO:0000256" key="2">
    <source>
        <dbReference type="SAM" id="Phobius"/>
    </source>
</evidence>
<dbReference type="EMBL" id="JACKTI010000020">
    <property type="protein sequence ID" value="MCV7022741.1"/>
    <property type="molecule type" value="Genomic_DNA"/>
</dbReference>
<evidence type="ECO:0000313" key="4">
    <source>
        <dbReference type="EMBL" id="MCV7022741.1"/>
    </source>
</evidence>
<dbReference type="Proteomes" id="UP000069773">
    <property type="component" value="Unassembled WGS sequence"/>
</dbReference>
<dbReference type="EMBL" id="BCTA01000038">
    <property type="protein sequence ID" value="GAT10313.1"/>
    <property type="molecule type" value="Genomic_DNA"/>
</dbReference>
<gene>
    <name evidence="4" type="ORF">H7I77_05155</name>
    <name evidence="3" type="ORF">RMCN_3446</name>
</gene>
<evidence type="ECO:0000313" key="5">
    <source>
        <dbReference type="Proteomes" id="UP000069773"/>
    </source>
</evidence>
<comment type="caution">
    <text evidence="4">The sequence shown here is derived from an EMBL/GenBank/DDBJ whole genome shotgun (WGS) entry which is preliminary data.</text>
</comment>
<feature type="transmembrane region" description="Helical" evidence="2">
    <location>
        <begin position="54"/>
        <end position="76"/>
    </location>
</feature>
<dbReference type="Proteomes" id="UP001207528">
    <property type="component" value="Unassembled WGS sequence"/>
</dbReference>
<reference evidence="4" key="2">
    <citation type="submission" date="2020-07" db="EMBL/GenBank/DDBJ databases">
        <authorList>
            <person name="Pettersson B.M.F."/>
            <person name="Behra P.R.K."/>
            <person name="Ramesh M."/>
            <person name="Das S."/>
            <person name="Dasgupta S."/>
            <person name="Kirsebom L.A."/>
        </authorList>
    </citation>
    <scope>NUCLEOTIDE SEQUENCE</scope>
    <source>
        <strain evidence="4">DSM 44203</strain>
    </source>
</reference>
<feature type="compositionally biased region" description="Pro residues" evidence="1">
    <location>
        <begin position="32"/>
        <end position="44"/>
    </location>
</feature>
<evidence type="ECO:0000256" key="1">
    <source>
        <dbReference type="SAM" id="MobiDB-lite"/>
    </source>
</evidence>
<dbReference type="RefSeq" id="WP_067391556.1">
    <property type="nucleotide sequence ID" value="NZ_BCTA01000038.1"/>
</dbReference>
<keyword evidence="2" id="KW-0472">Membrane</keyword>
<sequence>MARNAQLDAPITSDGAIPGRYDSPMEGNRPISAPPGPPPQWPPYYPPAKPARRWLPVAIIVAAIIIATAVIAAVLLSRGPDTAAPAGPAPTAAQNVPAQGSVAESSSTCEAWPSTKAALTAIPQLPPGWDWSTPNIDTYIGNRTAAIAKALDLFEPQISAEPASTASVARQYVAERRSEIELLRNRTYTQADGVAATAASARLDQLCGVS</sequence>
<evidence type="ECO:0000313" key="6">
    <source>
        <dbReference type="Proteomes" id="UP001207528"/>
    </source>
</evidence>
<dbReference type="AlphaFoldDB" id="A0AAW5SGW6"/>
<feature type="region of interest" description="Disordered" evidence="1">
    <location>
        <begin position="82"/>
        <end position="109"/>
    </location>
</feature>
<evidence type="ECO:0000313" key="3">
    <source>
        <dbReference type="EMBL" id="GAT10313.1"/>
    </source>
</evidence>
<accession>A0AAW5SGW6</accession>
<reference evidence="3 5" key="1">
    <citation type="journal article" date="2016" name="Genome Announc.">
        <title>Draft Genome Sequences of Five Rapidly Growing Mycobacterium Species, M. thermoresistibile, M. fortuitum subsp. acetamidolyticum, M. canariasense, M. brisbanense, and M. novocastrense.</title>
        <authorList>
            <person name="Katahira K."/>
            <person name="Ogura Y."/>
            <person name="Gotoh Y."/>
            <person name="Hayashi T."/>
        </authorList>
    </citation>
    <scope>NUCLEOTIDE SEQUENCE [LARGE SCALE GENOMIC DNA]</scope>
    <source>
        <strain evidence="3 5">JCM18114</strain>
    </source>
</reference>